<feature type="transmembrane region" description="Helical" evidence="5">
    <location>
        <begin position="94"/>
        <end position="120"/>
    </location>
</feature>
<organism evidence="7 8">
    <name type="scientific">Eubacterium plexicaudatum ASF492</name>
    <dbReference type="NCBI Taxonomy" id="1235802"/>
    <lineage>
        <taxon>Bacteria</taxon>
        <taxon>Bacillati</taxon>
        <taxon>Bacillota</taxon>
        <taxon>Clostridia</taxon>
        <taxon>Eubacteriales</taxon>
        <taxon>Eubacteriaceae</taxon>
        <taxon>Eubacterium</taxon>
    </lineage>
</organism>
<dbReference type="AlphaFoldDB" id="N2A1F5"/>
<dbReference type="InterPro" id="IPR018357">
    <property type="entry name" value="Hexapep_transf_CS"/>
</dbReference>
<dbReference type="Pfam" id="PF00132">
    <property type="entry name" value="Hexapep"/>
    <property type="match status" value="1"/>
</dbReference>
<proteinExistence type="inferred from homology"/>
<feature type="transmembrane region" description="Helical" evidence="5">
    <location>
        <begin position="59"/>
        <end position="82"/>
    </location>
</feature>
<dbReference type="PANTHER" id="PTHR43017:SF1">
    <property type="entry name" value="ACETYLTRANSFERASE YJL218W-RELATED"/>
    <property type="match status" value="1"/>
</dbReference>
<evidence type="ECO:0000313" key="7">
    <source>
        <dbReference type="EMBL" id="EMZ21966.1"/>
    </source>
</evidence>
<keyword evidence="2" id="KW-0808">Transferase</keyword>
<evidence type="ECO:0000256" key="4">
    <source>
        <dbReference type="ARBA" id="ARBA00023315"/>
    </source>
</evidence>
<keyword evidence="5" id="KW-0812">Transmembrane</keyword>
<keyword evidence="4" id="KW-0012">Acyltransferase</keyword>
<dbReference type="InterPro" id="IPR002528">
    <property type="entry name" value="MATE_fam"/>
</dbReference>
<evidence type="ECO:0000256" key="1">
    <source>
        <dbReference type="ARBA" id="ARBA00007274"/>
    </source>
</evidence>
<dbReference type="HOGENOM" id="CLU_646812_0_0_9"/>
<dbReference type="GO" id="GO:0015297">
    <property type="term" value="F:antiporter activity"/>
    <property type="evidence" value="ECO:0007669"/>
    <property type="project" value="InterPro"/>
</dbReference>
<evidence type="ECO:0000259" key="6">
    <source>
        <dbReference type="SMART" id="SM01266"/>
    </source>
</evidence>
<accession>N2A1F5</accession>
<keyword evidence="5" id="KW-0472">Membrane</keyword>
<dbReference type="SUPFAM" id="SSF51161">
    <property type="entry name" value="Trimeric LpxA-like enzymes"/>
    <property type="match status" value="1"/>
</dbReference>
<dbReference type="PROSITE" id="PS00101">
    <property type="entry name" value="HEXAPEP_TRANSFERASES"/>
    <property type="match status" value="1"/>
</dbReference>
<comment type="similarity">
    <text evidence="1">Belongs to the transferase hexapeptide repeat family.</text>
</comment>
<dbReference type="Pfam" id="PF01554">
    <property type="entry name" value="MatE"/>
    <property type="match status" value="1"/>
</dbReference>
<dbReference type="FunFam" id="2.160.10.10:FF:000025">
    <property type="entry name" value="Hexapeptide-repeat containing-acetyltransferase"/>
    <property type="match status" value="1"/>
</dbReference>
<dbReference type="Pfam" id="PF12464">
    <property type="entry name" value="Mac"/>
    <property type="match status" value="1"/>
</dbReference>
<evidence type="ECO:0000256" key="5">
    <source>
        <dbReference type="SAM" id="Phobius"/>
    </source>
</evidence>
<dbReference type="CDD" id="cd03357">
    <property type="entry name" value="LbH_MAT_GAT"/>
    <property type="match status" value="1"/>
</dbReference>
<keyword evidence="8" id="KW-1185">Reference proteome</keyword>
<dbReference type="Gene3D" id="2.160.10.10">
    <property type="entry name" value="Hexapeptide repeat proteins"/>
    <property type="match status" value="1"/>
</dbReference>
<evidence type="ECO:0000313" key="8">
    <source>
        <dbReference type="Proteomes" id="UP000012589"/>
    </source>
</evidence>
<feature type="transmembrane region" description="Helical" evidence="5">
    <location>
        <begin position="20"/>
        <end position="38"/>
    </location>
</feature>
<evidence type="ECO:0000256" key="2">
    <source>
        <dbReference type="ARBA" id="ARBA00022679"/>
    </source>
</evidence>
<dbReference type="SMART" id="SM01266">
    <property type="entry name" value="Mac"/>
    <property type="match status" value="1"/>
</dbReference>
<dbReference type="InterPro" id="IPR024688">
    <property type="entry name" value="Mac_dom"/>
</dbReference>
<protein>
    <recommendedName>
        <fullName evidence="6">Maltose/galactoside acetyltransferase domain-containing protein</fullName>
    </recommendedName>
</protein>
<comment type="caution">
    <text evidence="7">The sequence shown here is derived from an EMBL/GenBank/DDBJ whole genome shotgun (WGS) entry which is preliminary data.</text>
</comment>
<dbReference type="eggNOG" id="COG0110">
    <property type="taxonomic scope" value="Bacteria"/>
</dbReference>
<keyword evidence="3" id="KW-0677">Repeat</keyword>
<keyword evidence="5" id="KW-1133">Transmembrane helix</keyword>
<sequence>MGHLGSDAVAANSIANIVKNLVACFCLGLGSGGGIMVGNELGAGRPDKAKEYGDRLCRLSVLCGVASGIVLLALSPLIFAVTNLSVTSNTYLKWMLVICSYYMVGKSVNGTTIAGIFCAGGDSKFGFLCYTVTMWCITVPLGFLAAFMLKLPVLAVYFIVNLDEIVKLPAVYRHYKKYKWVKDLTVYNGKEGAEGKVEKRCRLELWEYKTVKMEEHKMTEQEKMKNGYLWDDDEENMALQAQAKKLVRQFNALPPEDMDGRAALLPKLFGEVGKNVWIVPPLTTAVGKYVSIGDGTYANMNLTLIDDWKITIGKNVLIGPNVTLCTTGHPVHPKHRADGMYSFPVTIGNNVWIGANVVVLPGVTIGENSVIGAGSVVTKDIPANVIAFGSPCKVYREMNEHDEEYYFKDRRFDDQPENECMEEQ</sequence>
<dbReference type="InterPro" id="IPR011004">
    <property type="entry name" value="Trimer_LpxA-like_sf"/>
</dbReference>
<feature type="domain" description="Maltose/galactoside acetyltransferase" evidence="6">
    <location>
        <begin position="221"/>
        <end position="274"/>
    </location>
</feature>
<dbReference type="GO" id="GO:0042910">
    <property type="term" value="F:xenobiotic transmembrane transporter activity"/>
    <property type="evidence" value="ECO:0007669"/>
    <property type="project" value="InterPro"/>
</dbReference>
<dbReference type="GO" id="GO:0008870">
    <property type="term" value="F:galactoside O-acetyltransferase activity"/>
    <property type="evidence" value="ECO:0007669"/>
    <property type="project" value="TreeGrafter"/>
</dbReference>
<dbReference type="eggNOG" id="COG0534">
    <property type="taxonomic scope" value="Bacteria"/>
</dbReference>
<dbReference type="STRING" id="1235802.C823_04053"/>
<gene>
    <name evidence="7" type="ORF">C823_04053</name>
</gene>
<name>N2A1F5_9FIRM</name>
<reference evidence="7 8" key="1">
    <citation type="journal article" date="2014" name="Genome Announc.">
        <title>Draft genome sequences of the altered schaedler flora, a defined bacterial community from gnotobiotic mice.</title>
        <authorList>
            <person name="Wannemuehler M.J."/>
            <person name="Overstreet A.M."/>
            <person name="Ward D.V."/>
            <person name="Phillips G.J."/>
        </authorList>
    </citation>
    <scope>NUCLEOTIDE SEQUENCE [LARGE SCALE GENOMIC DNA]</scope>
    <source>
        <strain evidence="7 8">ASF492</strain>
    </source>
</reference>
<dbReference type="InterPro" id="IPR001451">
    <property type="entry name" value="Hexapep"/>
</dbReference>
<feature type="transmembrane region" description="Helical" evidence="5">
    <location>
        <begin position="127"/>
        <end position="148"/>
    </location>
</feature>
<dbReference type="InterPro" id="IPR039369">
    <property type="entry name" value="LacA-like"/>
</dbReference>
<dbReference type="EMBL" id="AQFT01000124">
    <property type="protein sequence ID" value="EMZ21966.1"/>
    <property type="molecule type" value="Genomic_DNA"/>
</dbReference>
<dbReference type="PATRIC" id="fig|1235802.3.peg.4293"/>
<dbReference type="PANTHER" id="PTHR43017">
    <property type="entry name" value="GALACTOSIDE O-ACETYLTRANSFERASE"/>
    <property type="match status" value="1"/>
</dbReference>
<evidence type="ECO:0000256" key="3">
    <source>
        <dbReference type="ARBA" id="ARBA00022737"/>
    </source>
</evidence>
<dbReference type="Proteomes" id="UP000012589">
    <property type="component" value="Unassembled WGS sequence"/>
</dbReference>
<dbReference type="GO" id="GO:0016020">
    <property type="term" value="C:membrane"/>
    <property type="evidence" value="ECO:0007669"/>
    <property type="project" value="InterPro"/>
</dbReference>